<comment type="caution">
    <text evidence="3">The sequence shown here is derived from an EMBL/GenBank/DDBJ whole genome shotgun (WGS) entry which is preliminary data.</text>
</comment>
<accession>A0AAW9JT10</accession>
<reference evidence="3" key="1">
    <citation type="submission" date="2023-08" db="EMBL/GenBank/DDBJ databases">
        <title>Genomic characterization of piscicolin 126 produced by Carnobacterium maltaromaticum CM22 strain isolated from salmon (Salmo salar).</title>
        <authorList>
            <person name="Gonzalez-Gragera E."/>
            <person name="Garcia-Lopez J.D."/>
            <person name="Teso-Perez C."/>
            <person name="Gimenez-Hernandez I."/>
            <person name="Peralta-Sanchez J.M."/>
            <person name="Valdivia E."/>
            <person name="Montalban-Lopez M."/>
            <person name="Martin-Platero A.M."/>
            <person name="Banos A."/>
            <person name="Martinez-Bueno M."/>
        </authorList>
    </citation>
    <scope>NUCLEOTIDE SEQUENCE</scope>
    <source>
        <strain evidence="3">CM22</strain>
    </source>
</reference>
<proteinExistence type="predicted"/>
<keyword evidence="3" id="KW-0548">Nucleotidyltransferase</keyword>
<gene>
    <name evidence="3" type="ORF">RAK27_03575</name>
</gene>
<keyword evidence="1" id="KW-0812">Transmembrane</keyword>
<evidence type="ECO:0000256" key="1">
    <source>
        <dbReference type="SAM" id="Phobius"/>
    </source>
</evidence>
<dbReference type="PANTHER" id="PTHR45138:SF9">
    <property type="entry name" value="DIGUANYLATE CYCLASE DGCM-RELATED"/>
    <property type="match status" value="1"/>
</dbReference>
<protein>
    <submittedName>
        <fullName evidence="3">GGDEF domain-containing protein</fullName>
        <ecNumber evidence="3">2.7.7.65</ecNumber>
    </submittedName>
</protein>
<feature type="transmembrane region" description="Helical" evidence="1">
    <location>
        <begin position="6"/>
        <end position="27"/>
    </location>
</feature>
<feature type="transmembrane region" description="Helical" evidence="1">
    <location>
        <begin position="48"/>
        <end position="70"/>
    </location>
</feature>
<dbReference type="GO" id="GO:0052621">
    <property type="term" value="F:diguanylate cyclase activity"/>
    <property type="evidence" value="ECO:0007669"/>
    <property type="project" value="UniProtKB-EC"/>
</dbReference>
<dbReference type="InterPro" id="IPR043128">
    <property type="entry name" value="Rev_trsase/Diguanyl_cyclase"/>
</dbReference>
<keyword evidence="1" id="KW-0472">Membrane</keyword>
<dbReference type="Gene3D" id="3.30.70.270">
    <property type="match status" value="1"/>
</dbReference>
<dbReference type="Pfam" id="PF00990">
    <property type="entry name" value="GGDEF"/>
    <property type="match status" value="1"/>
</dbReference>
<dbReference type="SMART" id="SM00267">
    <property type="entry name" value="GGDEF"/>
    <property type="match status" value="1"/>
</dbReference>
<dbReference type="PANTHER" id="PTHR45138">
    <property type="entry name" value="REGULATORY COMPONENTS OF SENSORY TRANSDUCTION SYSTEM"/>
    <property type="match status" value="1"/>
</dbReference>
<sequence>MVLILNQIIINLALIVSTVLTCYFLGLKISSNQRFKEYTSDFSTTPPLLIILFGIFIGCSSLVLSSNQIVVSQIMKIDMRYVFVFFSVIYGNRRLGEIATGILIFGKTIEYILAPENNALNYFNNLVLTVFLLIVSIIIKKYKLSLKKSVSYFILVFISTRIIIFSIYFKPILELPKLISMAIYFSIFTSIFLITIIIVNMAVSVASTMNLYRTGSITDHLTNLYNRRMFTLDLNDSFHGSQNSSSTFCLAIIDIDDFKQINDTYGHHIGDQVLKHFSTILKENLPQTKGELYRIGGEEFAFLTYLPREEAYATLQEFRERLIQTPYNHNTNKLFISASIGMTEFNSEVDVDNYEGSNAVYTRADRALYEAKQTGKNKLIFF</sequence>
<keyword evidence="1" id="KW-1133">Transmembrane helix</keyword>
<dbReference type="PROSITE" id="PS50887">
    <property type="entry name" value="GGDEF"/>
    <property type="match status" value="1"/>
</dbReference>
<dbReference type="InterPro" id="IPR050469">
    <property type="entry name" value="Diguanylate_Cyclase"/>
</dbReference>
<feature type="domain" description="GGDEF" evidence="2">
    <location>
        <begin position="246"/>
        <end position="382"/>
    </location>
</feature>
<dbReference type="FunFam" id="3.30.70.270:FF:000001">
    <property type="entry name" value="Diguanylate cyclase domain protein"/>
    <property type="match status" value="1"/>
</dbReference>
<dbReference type="InterPro" id="IPR000160">
    <property type="entry name" value="GGDEF_dom"/>
</dbReference>
<dbReference type="InterPro" id="IPR029787">
    <property type="entry name" value="Nucleotide_cyclase"/>
</dbReference>
<dbReference type="NCBIfam" id="TIGR00254">
    <property type="entry name" value="GGDEF"/>
    <property type="match status" value="1"/>
</dbReference>
<keyword evidence="3" id="KW-0808">Transferase</keyword>
<dbReference type="CDD" id="cd01949">
    <property type="entry name" value="GGDEF"/>
    <property type="match status" value="1"/>
</dbReference>
<dbReference type="EMBL" id="JAVBVO010000002">
    <property type="protein sequence ID" value="MDZ5757729.1"/>
    <property type="molecule type" value="Genomic_DNA"/>
</dbReference>
<feature type="transmembrane region" description="Helical" evidence="1">
    <location>
        <begin position="122"/>
        <end position="139"/>
    </location>
</feature>
<name>A0AAW9JT10_CARML</name>
<evidence type="ECO:0000259" key="2">
    <source>
        <dbReference type="PROSITE" id="PS50887"/>
    </source>
</evidence>
<evidence type="ECO:0000313" key="4">
    <source>
        <dbReference type="Proteomes" id="UP001290462"/>
    </source>
</evidence>
<dbReference type="EC" id="2.7.7.65" evidence="3"/>
<dbReference type="Proteomes" id="UP001290462">
    <property type="component" value="Unassembled WGS sequence"/>
</dbReference>
<feature type="transmembrane region" description="Helical" evidence="1">
    <location>
        <begin position="151"/>
        <end position="169"/>
    </location>
</feature>
<organism evidence="3 4">
    <name type="scientific">Carnobacterium maltaromaticum</name>
    <name type="common">Carnobacterium piscicola</name>
    <dbReference type="NCBI Taxonomy" id="2751"/>
    <lineage>
        <taxon>Bacteria</taxon>
        <taxon>Bacillati</taxon>
        <taxon>Bacillota</taxon>
        <taxon>Bacilli</taxon>
        <taxon>Lactobacillales</taxon>
        <taxon>Carnobacteriaceae</taxon>
        <taxon>Carnobacterium</taxon>
    </lineage>
</organism>
<dbReference type="RefSeq" id="WP_322808505.1">
    <property type="nucleotide sequence ID" value="NZ_JAVBVO010000002.1"/>
</dbReference>
<dbReference type="AlphaFoldDB" id="A0AAW9JT10"/>
<evidence type="ECO:0000313" key="3">
    <source>
        <dbReference type="EMBL" id="MDZ5757729.1"/>
    </source>
</evidence>
<feature type="transmembrane region" description="Helical" evidence="1">
    <location>
        <begin position="181"/>
        <end position="203"/>
    </location>
</feature>
<dbReference type="SUPFAM" id="SSF55073">
    <property type="entry name" value="Nucleotide cyclase"/>
    <property type="match status" value="1"/>
</dbReference>